<dbReference type="PROSITE" id="PS00107">
    <property type="entry name" value="PROTEIN_KINASE_ATP"/>
    <property type="match status" value="1"/>
</dbReference>
<keyword evidence="3" id="KW-0067">ATP-binding</keyword>
<dbReference type="InterPro" id="IPR011009">
    <property type="entry name" value="Kinase-like_dom_sf"/>
</dbReference>
<proteinExistence type="predicted"/>
<evidence type="ECO:0000313" key="5">
    <source>
        <dbReference type="EMBL" id="KAK2100206.1"/>
    </source>
</evidence>
<evidence type="ECO:0000256" key="3">
    <source>
        <dbReference type="PROSITE-ProRule" id="PRU10141"/>
    </source>
</evidence>
<dbReference type="GO" id="GO:0016301">
    <property type="term" value="F:kinase activity"/>
    <property type="evidence" value="ECO:0007669"/>
    <property type="project" value="UniProtKB-KW"/>
</dbReference>
<dbReference type="SUPFAM" id="SSF56112">
    <property type="entry name" value="Protein kinase-like (PK-like)"/>
    <property type="match status" value="1"/>
</dbReference>
<evidence type="ECO:0000256" key="1">
    <source>
        <dbReference type="ARBA" id="ARBA00022527"/>
    </source>
</evidence>
<evidence type="ECO:0000313" key="6">
    <source>
        <dbReference type="Proteomes" id="UP001266305"/>
    </source>
</evidence>
<dbReference type="EMBL" id="JASSZA010000010">
    <property type="protein sequence ID" value="KAK2100206.1"/>
    <property type="molecule type" value="Genomic_DNA"/>
</dbReference>
<evidence type="ECO:0000259" key="4">
    <source>
        <dbReference type="Pfam" id="PF00069"/>
    </source>
</evidence>
<keyword evidence="3" id="KW-0547">Nucleotide-binding</keyword>
<keyword evidence="2 5" id="KW-0808">Transferase</keyword>
<organism evidence="5 6">
    <name type="scientific">Saguinus oedipus</name>
    <name type="common">Cotton-top tamarin</name>
    <name type="synonym">Oedipomidas oedipus</name>
    <dbReference type="NCBI Taxonomy" id="9490"/>
    <lineage>
        <taxon>Eukaryota</taxon>
        <taxon>Metazoa</taxon>
        <taxon>Chordata</taxon>
        <taxon>Craniata</taxon>
        <taxon>Vertebrata</taxon>
        <taxon>Euteleostomi</taxon>
        <taxon>Mammalia</taxon>
        <taxon>Eutheria</taxon>
        <taxon>Euarchontoglires</taxon>
        <taxon>Primates</taxon>
        <taxon>Haplorrhini</taxon>
        <taxon>Platyrrhini</taxon>
        <taxon>Cebidae</taxon>
        <taxon>Callitrichinae</taxon>
        <taxon>Saguinus</taxon>
    </lineage>
</organism>
<sequence length="226" mass="25014">MERRLRALERLALGEAGGGPGLDGLLDLLLALHHELSSGPLRRERSVAQFLSWASPFVAKVKELRLQRDDFEILKVIGRGAFGEVAVVRQRDTGQVFAMKMLHKWEMLKRAETACFREERDVLVKGDSRWVTTLHCAFQDEEYLVRILGGPGGGQPLGAGARGTGPKERPFLEPRDSHFPPAPGLAPPARTLVGNWPAQSCWEMQPCLPRALWDHGKVAGAPFPQV</sequence>
<feature type="binding site" evidence="3">
    <location>
        <position position="100"/>
    </location>
    <ligand>
        <name>ATP</name>
        <dbReference type="ChEBI" id="CHEBI:30616"/>
    </ligand>
</feature>
<dbReference type="PANTHER" id="PTHR22988">
    <property type="entry name" value="MYOTONIC DYSTROPHY S/T KINASE-RELATED"/>
    <property type="match status" value="1"/>
</dbReference>
<keyword evidence="2 5" id="KW-0418">Kinase</keyword>
<keyword evidence="1" id="KW-0723">Serine/threonine-protein kinase</keyword>
<keyword evidence="6" id="KW-1185">Reference proteome</keyword>
<evidence type="ECO:0000256" key="2">
    <source>
        <dbReference type="ARBA" id="ARBA00022777"/>
    </source>
</evidence>
<name>A0ABQ9UTR7_SAGOE</name>
<gene>
    <name evidence="5" type="primary">CDC42BPG_1</name>
    <name evidence="5" type="ORF">P7K49_021554</name>
</gene>
<protein>
    <submittedName>
        <fullName evidence="5">Serine/threonine-protein kinase MRCK gamma</fullName>
    </submittedName>
</protein>
<dbReference type="InterPro" id="IPR017441">
    <property type="entry name" value="Protein_kinase_ATP_BS"/>
</dbReference>
<dbReference type="Proteomes" id="UP001266305">
    <property type="component" value="Unassembled WGS sequence"/>
</dbReference>
<dbReference type="InterPro" id="IPR000719">
    <property type="entry name" value="Prot_kinase_dom"/>
</dbReference>
<accession>A0ABQ9UTR7</accession>
<comment type="caution">
    <text evidence="5">The sequence shown here is derived from an EMBL/GenBank/DDBJ whole genome shotgun (WGS) entry which is preliminary data.</text>
</comment>
<dbReference type="PANTHER" id="PTHR22988:SF22">
    <property type="entry name" value="SERINE_THREONINE-PROTEIN KINASE MRCK GAMMA"/>
    <property type="match status" value="1"/>
</dbReference>
<dbReference type="InterPro" id="IPR050839">
    <property type="entry name" value="Rho-assoc_Ser/Thr_Kinase"/>
</dbReference>
<dbReference type="Pfam" id="PF00069">
    <property type="entry name" value="Pkinase"/>
    <property type="match status" value="1"/>
</dbReference>
<dbReference type="Gene3D" id="3.30.200.20">
    <property type="entry name" value="Phosphorylase Kinase, domain 1"/>
    <property type="match status" value="1"/>
</dbReference>
<feature type="domain" description="Protein kinase" evidence="4">
    <location>
        <begin position="71"/>
        <end position="145"/>
    </location>
</feature>
<reference evidence="5 6" key="1">
    <citation type="submission" date="2023-05" db="EMBL/GenBank/DDBJ databases">
        <title>B98-5 Cell Line De Novo Hybrid Assembly: An Optical Mapping Approach.</title>
        <authorList>
            <person name="Kananen K."/>
            <person name="Auerbach J.A."/>
            <person name="Kautto E."/>
            <person name="Blachly J.S."/>
        </authorList>
    </citation>
    <scope>NUCLEOTIDE SEQUENCE [LARGE SCALE GENOMIC DNA]</scope>
    <source>
        <strain evidence="5">B95-8</strain>
        <tissue evidence="5">Cell line</tissue>
    </source>
</reference>